<sequence length="323" mass="34015">MPSSSAADAAGSAISTDARIAGATLAAPPPAPTTPPQPVALRLALPKGRMQSAVERLLADAGLELGGSERDYRPPLAGFDTKRLKPRAIVQMLASGTRDVGFCGLDWVRDEGADLVELCDTRLDPVRVTVAAPAAMAERLAAGAPLDRPLRLASEFERLPLEWAAARGIELDLVRSFGATEVLPPEDADAICDVVQTGSTLRANGLVEIEDVLASSTRLFANRRALDDPTKRERIDELALVVRGVLAARERVVVEVNVDADALDRVVALVPCMRRPTVASLAGDAGFAIKAAVPRTALARLVPALVAAGGRDVLVSRLEQIVP</sequence>
<dbReference type="PANTHER" id="PTHR21403">
    <property type="entry name" value="ATP PHOSPHORIBOSYLTRANSFERASE ATP-PRTASE"/>
    <property type="match status" value="1"/>
</dbReference>
<dbReference type="NCBIfam" id="TIGR00070">
    <property type="entry name" value="hisG"/>
    <property type="match status" value="1"/>
</dbReference>
<evidence type="ECO:0000256" key="5">
    <source>
        <dbReference type="ARBA" id="ARBA00022490"/>
    </source>
</evidence>
<dbReference type="PANTHER" id="PTHR21403:SF10">
    <property type="entry name" value="ATP PHOSPHORIBOSYLTRANSFERASE"/>
    <property type="match status" value="1"/>
</dbReference>
<dbReference type="EC" id="2.4.2.17" evidence="4 15"/>
<dbReference type="Pfam" id="PF08029">
    <property type="entry name" value="HisG_C"/>
    <property type="match status" value="1"/>
</dbReference>
<reference evidence="18 19" key="1">
    <citation type="submission" date="2019-02" db="EMBL/GenBank/DDBJ databases">
        <title>Deep-cultivation of Planctomycetes and their phenomic and genomic characterization uncovers novel biology.</title>
        <authorList>
            <person name="Wiegand S."/>
            <person name="Jogler M."/>
            <person name="Boedeker C."/>
            <person name="Pinto D."/>
            <person name="Vollmers J."/>
            <person name="Rivas-Marin E."/>
            <person name="Kohn T."/>
            <person name="Peeters S.H."/>
            <person name="Heuer A."/>
            <person name="Rast P."/>
            <person name="Oberbeckmann S."/>
            <person name="Bunk B."/>
            <person name="Jeske O."/>
            <person name="Meyerdierks A."/>
            <person name="Storesund J.E."/>
            <person name="Kallscheuer N."/>
            <person name="Luecker S."/>
            <person name="Lage O.M."/>
            <person name="Pohl T."/>
            <person name="Merkel B.J."/>
            <person name="Hornburger P."/>
            <person name="Mueller R.-W."/>
            <person name="Bruemmer F."/>
            <person name="Labrenz M."/>
            <person name="Spormann A.M."/>
            <person name="Op den Camp H."/>
            <person name="Overmann J."/>
            <person name="Amann R."/>
            <person name="Jetten M.S.M."/>
            <person name="Mascher T."/>
            <person name="Medema M.H."/>
            <person name="Devos D.P."/>
            <person name="Kaster A.-K."/>
            <person name="Ovreas L."/>
            <person name="Rohde M."/>
            <person name="Galperin M.Y."/>
            <person name="Jogler C."/>
        </authorList>
    </citation>
    <scope>NUCLEOTIDE SEQUENCE [LARGE SCALE GENOMIC DNA]</scope>
    <source>
        <strain evidence="18 19">Pla163</strain>
    </source>
</reference>
<dbReference type="InterPro" id="IPR015867">
    <property type="entry name" value="N-reg_PII/ATP_PRibTrfase_C"/>
</dbReference>
<dbReference type="Proteomes" id="UP000319342">
    <property type="component" value="Chromosome"/>
</dbReference>
<dbReference type="Gene3D" id="3.30.70.120">
    <property type="match status" value="1"/>
</dbReference>
<proteinExistence type="predicted"/>
<accession>A0A518D2I5</accession>
<dbReference type="GO" id="GO:0000287">
    <property type="term" value="F:magnesium ion binding"/>
    <property type="evidence" value="ECO:0007669"/>
    <property type="project" value="InterPro"/>
</dbReference>
<dbReference type="GO" id="GO:0003879">
    <property type="term" value="F:ATP phosphoribosyltransferase activity"/>
    <property type="evidence" value="ECO:0007669"/>
    <property type="project" value="UniProtKB-UniRule"/>
</dbReference>
<dbReference type="InterPro" id="IPR011322">
    <property type="entry name" value="N-reg_PII-like_a/b"/>
</dbReference>
<evidence type="ECO:0000256" key="11">
    <source>
        <dbReference type="ARBA" id="ARBA00022840"/>
    </source>
</evidence>
<dbReference type="OrthoDB" id="9801867at2"/>
<comment type="subcellular location">
    <subcellularLocation>
        <location evidence="2">Cytoplasm</location>
    </subcellularLocation>
</comment>
<dbReference type="GO" id="GO:0000105">
    <property type="term" value="P:L-histidine biosynthetic process"/>
    <property type="evidence" value="ECO:0007669"/>
    <property type="project" value="UniProtKB-UniRule"/>
</dbReference>
<dbReference type="Pfam" id="PF01634">
    <property type="entry name" value="HisG"/>
    <property type="match status" value="1"/>
</dbReference>
<evidence type="ECO:0000256" key="3">
    <source>
        <dbReference type="ARBA" id="ARBA00004667"/>
    </source>
</evidence>
<keyword evidence="11" id="KW-0067">ATP-binding</keyword>
<evidence type="ECO:0000256" key="14">
    <source>
        <dbReference type="ARBA" id="ARBA00024861"/>
    </source>
</evidence>
<evidence type="ECO:0000256" key="6">
    <source>
        <dbReference type="ARBA" id="ARBA00022605"/>
    </source>
</evidence>
<protein>
    <recommendedName>
        <fullName evidence="4 15">ATP phosphoribosyltransferase</fullName>
        <ecNumber evidence="4 15">2.4.2.17</ecNumber>
    </recommendedName>
</protein>
<keyword evidence="10" id="KW-0547">Nucleotide-binding</keyword>
<dbReference type="InterPro" id="IPR013820">
    <property type="entry name" value="ATP_PRibTrfase_cat"/>
</dbReference>
<dbReference type="AlphaFoldDB" id="A0A518D2I5"/>
<dbReference type="Gene3D" id="3.40.190.10">
    <property type="entry name" value="Periplasmic binding protein-like II"/>
    <property type="match status" value="2"/>
</dbReference>
<evidence type="ECO:0000256" key="2">
    <source>
        <dbReference type="ARBA" id="ARBA00004496"/>
    </source>
</evidence>
<comment type="function">
    <text evidence="14">Catalyzes the condensation of ATP and 5-phosphoribose 1-diphosphate to form N'-(5'-phosphoribosyl)-ATP (PR-ATP). Has a crucial role in the pathway because the rate of histidine biosynthesis seems to be controlled primarily by regulation of HisG enzymatic activity.</text>
</comment>
<keyword evidence="8 18" id="KW-0808">Transferase</keyword>
<evidence type="ECO:0000256" key="13">
    <source>
        <dbReference type="ARBA" id="ARBA00023102"/>
    </source>
</evidence>
<evidence type="ECO:0000256" key="4">
    <source>
        <dbReference type="ARBA" id="ARBA00011946"/>
    </source>
</evidence>
<feature type="domain" description="Histidine biosynthesis HisG C-terminal" evidence="17">
    <location>
        <begin position="248"/>
        <end position="319"/>
    </location>
</feature>
<evidence type="ECO:0000313" key="18">
    <source>
        <dbReference type="EMBL" id="QDU85686.1"/>
    </source>
</evidence>
<evidence type="ECO:0000256" key="10">
    <source>
        <dbReference type="ARBA" id="ARBA00022741"/>
    </source>
</evidence>
<evidence type="ECO:0000259" key="17">
    <source>
        <dbReference type="Pfam" id="PF08029"/>
    </source>
</evidence>
<dbReference type="SUPFAM" id="SSF54913">
    <property type="entry name" value="GlnB-like"/>
    <property type="match status" value="1"/>
</dbReference>
<keyword evidence="13" id="KW-0368">Histidine biosynthesis</keyword>
<evidence type="ECO:0000256" key="8">
    <source>
        <dbReference type="ARBA" id="ARBA00022679"/>
    </source>
</evidence>
<keyword evidence="12" id="KW-0460">Magnesium</keyword>
<gene>
    <name evidence="18" type="primary">hisG</name>
    <name evidence="18" type="ORF">Pla163_28190</name>
</gene>
<dbReference type="InterPro" id="IPR001348">
    <property type="entry name" value="ATP_PRibTrfase_HisG"/>
</dbReference>
<dbReference type="UniPathway" id="UPA00031">
    <property type="reaction ID" value="UER00006"/>
</dbReference>
<evidence type="ECO:0000256" key="7">
    <source>
        <dbReference type="ARBA" id="ARBA00022676"/>
    </source>
</evidence>
<feature type="domain" description="ATP phosphoribosyltransferase catalytic" evidence="16">
    <location>
        <begin position="86"/>
        <end position="240"/>
    </location>
</feature>
<keyword evidence="5" id="KW-0963">Cytoplasm</keyword>
<evidence type="ECO:0000256" key="15">
    <source>
        <dbReference type="NCBIfam" id="TIGR00070"/>
    </source>
</evidence>
<keyword evidence="19" id="KW-1185">Reference proteome</keyword>
<name>A0A518D2I5_9BACT</name>
<keyword evidence="7 18" id="KW-0328">Glycosyltransferase</keyword>
<evidence type="ECO:0000313" key="19">
    <source>
        <dbReference type="Proteomes" id="UP000319342"/>
    </source>
</evidence>
<keyword evidence="9" id="KW-0479">Metal-binding</keyword>
<dbReference type="RefSeq" id="WP_145189492.1">
    <property type="nucleotide sequence ID" value="NZ_CP036290.1"/>
</dbReference>
<dbReference type="EMBL" id="CP036290">
    <property type="protein sequence ID" value="QDU85686.1"/>
    <property type="molecule type" value="Genomic_DNA"/>
</dbReference>
<evidence type="ECO:0000256" key="12">
    <source>
        <dbReference type="ARBA" id="ARBA00022842"/>
    </source>
</evidence>
<comment type="pathway">
    <text evidence="3">Amino-acid biosynthesis; L-histidine biosynthesis; L-histidine from 5-phospho-alpha-D-ribose 1-diphosphate: step 1/9.</text>
</comment>
<dbReference type="GO" id="GO:0005524">
    <property type="term" value="F:ATP binding"/>
    <property type="evidence" value="ECO:0007669"/>
    <property type="project" value="UniProtKB-KW"/>
</dbReference>
<evidence type="ECO:0000259" key="16">
    <source>
        <dbReference type="Pfam" id="PF01634"/>
    </source>
</evidence>
<evidence type="ECO:0000256" key="1">
    <source>
        <dbReference type="ARBA" id="ARBA00000915"/>
    </source>
</evidence>
<dbReference type="SUPFAM" id="SSF53850">
    <property type="entry name" value="Periplasmic binding protein-like II"/>
    <property type="match status" value="1"/>
</dbReference>
<dbReference type="NCBIfam" id="TIGR03455">
    <property type="entry name" value="HisG_C-term"/>
    <property type="match status" value="1"/>
</dbReference>
<keyword evidence="6" id="KW-0028">Amino-acid biosynthesis</keyword>
<evidence type="ECO:0000256" key="9">
    <source>
        <dbReference type="ARBA" id="ARBA00022723"/>
    </source>
</evidence>
<organism evidence="18 19">
    <name type="scientific">Rohdeia mirabilis</name>
    <dbReference type="NCBI Taxonomy" id="2528008"/>
    <lineage>
        <taxon>Bacteria</taxon>
        <taxon>Pseudomonadati</taxon>
        <taxon>Planctomycetota</taxon>
        <taxon>Planctomycetia</taxon>
        <taxon>Planctomycetia incertae sedis</taxon>
        <taxon>Rohdeia</taxon>
    </lineage>
</organism>
<dbReference type="InterPro" id="IPR013115">
    <property type="entry name" value="HisG_C"/>
</dbReference>
<comment type="catalytic activity">
    <reaction evidence="1">
        <text>1-(5-phospho-beta-D-ribosyl)-ATP + diphosphate = 5-phospho-alpha-D-ribose 1-diphosphate + ATP</text>
        <dbReference type="Rhea" id="RHEA:18473"/>
        <dbReference type="ChEBI" id="CHEBI:30616"/>
        <dbReference type="ChEBI" id="CHEBI:33019"/>
        <dbReference type="ChEBI" id="CHEBI:58017"/>
        <dbReference type="ChEBI" id="CHEBI:73183"/>
        <dbReference type="EC" id="2.4.2.17"/>
    </reaction>
</comment>
<dbReference type="GO" id="GO:0005737">
    <property type="term" value="C:cytoplasm"/>
    <property type="evidence" value="ECO:0007669"/>
    <property type="project" value="UniProtKB-SubCell"/>
</dbReference>